<evidence type="ECO:0000313" key="2">
    <source>
        <dbReference type="EMBL" id="KFM59591.1"/>
    </source>
</evidence>
<evidence type="ECO:0000313" key="3">
    <source>
        <dbReference type="Proteomes" id="UP000054359"/>
    </source>
</evidence>
<gene>
    <name evidence="2" type="ORF">X975_20057</name>
</gene>
<name>A0A087T3A2_STEMI</name>
<sequence>MWFLLFAYLLTLCSGQPESNMCDLGPFKKCNQMGNVDSFPDTEEGLAEVCPLFKEYIGCLNAYDQSCDVTIFSNPGQYESLIGVTDEVCDKDSHLHRVFLESIPCYKRKLKSFRKTCPSANLLFTALQLYDIQNPIAEIIDGPEIESMRFWKLNSCLFAISKISCLADYAAAECTNDAREATVDIVRRSYFLDDECPQGYAETLLSIVPELDVEESLKQTLSRTLEGLKRS</sequence>
<dbReference type="Proteomes" id="UP000054359">
    <property type="component" value="Unassembled WGS sequence"/>
</dbReference>
<organism evidence="2 3">
    <name type="scientific">Stegodyphus mimosarum</name>
    <name type="common">African social velvet spider</name>
    <dbReference type="NCBI Taxonomy" id="407821"/>
    <lineage>
        <taxon>Eukaryota</taxon>
        <taxon>Metazoa</taxon>
        <taxon>Ecdysozoa</taxon>
        <taxon>Arthropoda</taxon>
        <taxon>Chelicerata</taxon>
        <taxon>Arachnida</taxon>
        <taxon>Araneae</taxon>
        <taxon>Araneomorphae</taxon>
        <taxon>Entelegynae</taxon>
        <taxon>Eresoidea</taxon>
        <taxon>Eresidae</taxon>
        <taxon>Stegodyphus</taxon>
    </lineage>
</organism>
<dbReference type="EMBL" id="KK113219">
    <property type="protein sequence ID" value="KFM59591.1"/>
    <property type="molecule type" value="Genomic_DNA"/>
</dbReference>
<feature type="non-terminal residue" evidence="2">
    <location>
        <position position="231"/>
    </location>
</feature>
<keyword evidence="3" id="KW-1185">Reference proteome</keyword>
<keyword evidence="1" id="KW-0732">Signal</keyword>
<proteinExistence type="predicted"/>
<feature type="signal peptide" evidence="1">
    <location>
        <begin position="1"/>
        <end position="15"/>
    </location>
</feature>
<evidence type="ECO:0008006" key="4">
    <source>
        <dbReference type="Google" id="ProtNLM"/>
    </source>
</evidence>
<protein>
    <recommendedName>
        <fullName evidence="4">Secreted protein</fullName>
    </recommendedName>
</protein>
<evidence type="ECO:0000256" key="1">
    <source>
        <dbReference type="SAM" id="SignalP"/>
    </source>
</evidence>
<dbReference type="OrthoDB" id="6425416at2759"/>
<reference evidence="2 3" key="1">
    <citation type="submission" date="2013-11" db="EMBL/GenBank/DDBJ databases">
        <title>Genome sequencing of Stegodyphus mimosarum.</title>
        <authorList>
            <person name="Bechsgaard J."/>
        </authorList>
    </citation>
    <scope>NUCLEOTIDE SEQUENCE [LARGE SCALE GENOMIC DNA]</scope>
</reference>
<accession>A0A087T3A2</accession>
<dbReference type="AlphaFoldDB" id="A0A087T3A2"/>
<feature type="chain" id="PRO_5012610349" description="Secreted protein" evidence="1">
    <location>
        <begin position="16"/>
        <end position="231"/>
    </location>
</feature>